<evidence type="ECO:0000313" key="1">
    <source>
        <dbReference type="EMBL" id="REG82310.1"/>
    </source>
</evidence>
<comment type="caution">
    <text evidence="1">The sequence shown here is derived from an EMBL/GenBank/DDBJ whole genome shotgun (WGS) entry which is preliminary data.</text>
</comment>
<sequence length="50" mass="6072">MENSIPYYIQLFYLNLLRSRHYDRRAFEIPDVHKAASTQYDNINQPLLDK</sequence>
<organism evidence="1 2">
    <name type="scientific">Algoriphagus antarcticus</name>
    <dbReference type="NCBI Taxonomy" id="238540"/>
    <lineage>
        <taxon>Bacteria</taxon>
        <taxon>Pseudomonadati</taxon>
        <taxon>Bacteroidota</taxon>
        <taxon>Cytophagia</taxon>
        <taxon>Cytophagales</taxon>
        <taxon>Cyclobacteriaceae</taxon>
        <taxon>Algoriphagus</taxon>
    </lineage>
</organism>
<protein>
    <submittedName>
        <fullName evidence="1">Uncharacterized protein</fullName>
    </submittedName>
</protein>
<dbReference type="Proteomes" id="UP000256405">
    <property type="component" value="Unassembled WGS sequence"/>
</dbReference>
<name>A0A3E0DLA3_9BACT</name>
<reference evidence="1 2" key="1">
    <citation type="submission" date="2018-08" db="EMBL/GenBank/DDBJ databases">
        <title>Genomic Encyclopedia of Archaeal and Bacterial Type Strains, Phase II (KMG-II): from individual species to whole genera.</title>
        <authorList>
            <person name="Goeker M."/>
        </authorList>
    </citation>
    <scope>NUCLEOTIDE SEQUENCE [LARGE SCALE GENOMIC DNA]</scope>
    <source>
        <strain evidence="1 2">DSM 15986</strain>
    </source>
</reference>
<dbReference type="AlphaFoldDB" id="A0A3E0DLA3"/>
<proteinExistence type="predicted"/>
<keyword evidence="2" id="KW-1185">Reference proteome</keyword>
<evidence type="ECO:0000313" key="2">
    <source>
        <dbReference type="Proteomes" id="UP000256405"/>
    </source>
</evidence>
<dbReference type="EMBL" id="QUNF01000022">
    <property type="protein sequence ID" value="REG82310.1"/>
    <property type="molecule type" value="Genomic_DNA"/>
</dbReference>
<accession>A0A3E0DLA3</accession>
<gene>
    <name evidence="1" type="ORF">C8N25_12256</name>
</gene>